<dbReference type="InterPro" id="IPR036028">
    <property type="entry name" value="SH3-like_dom_sf"/>
</dbReference>
<evidence type="ECO:0000313" key="6">
    <source>
        <dbReference type="Ensembl" id="ENSHBUP00000021094.1"/>
    </source>
</evidence>
<name>A0A3Q2WH43_HAPBU</name>
<dbReference type="PANTHER" id="PTHR15629:SF2">
    <property type="entry name" value="SH3 DOMAIN-CONTAINING YSC84-LIKE PROTEIN 1"/>
    <property type="match status" value="1"/>
</dbReference>
<dbReference type="OMA" id="SNCKARN"/>
<dbReference type="Proteomes" id="UP000264840">
    <property type="component" value="Unplaced"/>
</dbReference>
<dbReference type="FunFam" id="2.30.30.40:FF:000100">
    <property type="entry name" value="SH3 domain-containing YSC84-like protein 1"/>
    <property type="match status" value="1"/>
</dbReference>
<dbReference type="PROSITE" id="PS50002">
    <property type="entry name" value="SH3"/>
    <property type="match status" value="1"/>
</dbReference>
<organism evidence="6 7">
    <name type="scientific">Haplochromis burtoni</name>
    <name type="common">Burton's mouthbrooder</name>
    <name type="synonym">Chromis burtoni</name>
    <dbReference type="NCBI Taxonomy" id="8153"/>
    <lineage>
        <taxon>Eukaryota</taxon>
        <taxon>Metazoa</taxon>
        <taxon>Chordata</taxon>
        <taxon>Craniata</taxon>
        <taxon>Vertebrata</taxon>
        <taxon>Euteleostomi</taxon>
        <taxon>Actinopterygii</taxon>
        <taxon>Neopterygii</taxon>
        <taxon>Teleostei</taxon>
        <taxon>Neoteleostei</taxon>
        <taxon>Acanthomorphata</taxon>
        <taxon>Ovalentaria</taxon>
        <taxon>Cichlomorphae</taxon>
        <taxon>Cichliformes</taxon>
        <taxon>Cichlidae</taxon>
        <taxon>African cichlids</taxon>
        <taxon>Pseudocrenilabrinae</taxon>
        <taxon>Haplochromini</taxon>
        <taxon>Haplochromis</taxon>
    </lineage>
</organism>
<evidence type="ECO:0000259" key="5">
    <source>
        <dbReference type="PROSITE" id="PS50002"/>
    </source>
</evidence>
<accession>A0A3Q2WH43</accession>
<dbReference type="CDD" id="cd11525">
    <property type="entry name" value="SYLF_SH3YL1_like"/>
    <property type="match status" value="1"/>
</dbReference>
<evidence type="ECO:0000256" key="2">
    <source>
        <dbReference type="ARBA" id="ARBA00019109"/>
    </source>
</evidence>
<dbReference type="SMART" id="SM00326">
    <property type="entry name" value="SH3"/>
    <property type="match status" value="1"/>
</dbReference>
<evidence type="ECO:0000256" key="3">
    <source>
        <dbReference type="ARBA" id="ARBA00022443"/>
    </source>
</evidence>
<dbReference type="GO" id="GO:1900027">
    <property type="term" value="P:regulation of ruffle assembly"/>
    <property type="evidence" value="ECO:0007669"/>
    <property type="project" value="TreeGrafter"/>
</dbReference>
<evidence type="ECO:0000256" key="1">
    <source>
        <dbReference type="ARBA" id="ARBA00007761"/>
    </source>
</evidence>
<reference evidence="6" key="1">
    <citation type="submission" date="2025-08" db="UniProtKB">
        <authorList>
            <consortium name="Ensembl"/>
        </authorList>
    </citation>
    <scope>IDENTIFICATION</scope>
</reference>
<evidence type="ECO:0000313" key="7">
    <source>
        <dbReference type="Proteomes" id="UP000264840"/>
    </source>
</evidence>
<dbReference type="Gene3D" id="2.30.30.40">
    <property type="entry name" value="SH3 Domains"/>
    <property type="match status" value="1"/>
</dbReference>
<dbReference type="PANTHER" id="PTHR15629">
    <property type="entry name" value="SH3YL1 PROTEIN"/>
    <property type="match status" value="1"/>
</dbReference>
<dbReference type="Pfam" id="PF00018">
    <property type="entry name" value="SH3_1"/>
    <property type="match status" value="1"/>
</dbReference>
<proteinExistence type="inferred from homology"/>
<comment type="similarity">
    <text evidence="1">Belongs to the SH3YL1 family.</text>
</comment>
<dbReference type="InterPro" id="IPR001452">
    <property type="entry name" value="SH3_domain"/>
</dbReference>
<feature type="domain" description="SH3" evidence="5">
    <location>
        <begin position="238"/>
        <end position="297"/>
    </location>
</feature>
<dbReference type="Ensembl" id="ENSHBUT00000030875.1">
    <property type="protein sequence ID" value="ENSHBUP00000021094.1"/>
    <property type="gene ID" value="ENSHBUG00000023439.1"/>
</dbReference>
<dbReference type="InterPro" id="IPR033643">
    <property type="entry name" value="SYLF_SH3YL1-like"/>
</dbReference>
<dbReference type="PRINTS" id="PR00452">
    <property type="entry name" value="SH3DOMAIN"/>
</dbReference>
<dbReference type="GO" id="GO:0032587">
    <property type="term" value="C:ruffle membrane"/>
    <property type="evidence" value="ECO:0007669"/>
    <property type="project" value="TreeGrafter"/>
</dbReference>
<dbReference type="GeneTree" id="ENSGT00510000048137"/>
<dbReference type="SUPFAM" id="SSF50044">
    <property type="entry name" value="SH3-domain"/>
    <property type="match status" value="1"/>
</dbReference>
<dbReference type="InterPro" id="IPR007461">
    <property type="entry name" value="Ysc84_actin-binding"/>
</dbReference>
<dbReference type="Pfam" id="PF04366">
    <property type="entry name" value="Ysc84"/>
    <property type="match status" value="1"/>
</dbReference>
<keyword evidence="3 4" id="KW-0728">SH3 domain</keyword>
<dbReference type="AlphaFoldDB" id="A0A3Q2WH43"/>
<sequence length="297" mass="32057">MSHVIWVFAVSNPIPSNLKSEAKKAAKILRDFTEISSRNGPDKLIPAHVIAKAEGLAIISVIKAGFMITARGGSGVVIARLPDKRWSAPSAIGIAGLGGGFEIGVEVSDLVIILNYRRAVEAFTKGGNLTLGGNATVAVGPVGRNVEADVALRSTAAVYTYCRSRGLFAGISLEGSCLIERKETNRKFYSQDIRASAILNGDVEPPSECYDLYHILDVYTEAYTTDWTSKNLQTRVPTGLMVVTATHPFAGEQPGDLSFVPGDRITVITKTDSQYDWWEGQLEDGRVGIFPANFVTY</sequence>
<reference evidence="6" key="2">
    <citation type="submission" date="2025-09" db="UniProtKB">
        <authorList>
            <consortium name="Ensembl"/>
        </authorList>
    </citation>
    <scope>IDENTIFICATION</scope>
</reference>
<dbReference type="GO" id="GO:0035091">
    <property type="term" value="F:phosphatidylinositol binding"/>
    <property type="evidence" value="ECO:0007669"/>
    <property type="project" value="TreeGrafter"/>
</dbReference>
<keyword evidence="7" id="KW-1185">Reference proteome</keyword>
<protein>
    <recommendedName>
        <fullName evidence="2">SH3 domain-containing YSC84-like protein 1</fullName>
    </recommendedName>
</protein>
<evidence type="ECO:0000256" key="4">
    <source>
        <dbReference type="PROSITE-ProRule" id="PRU00192"/>
    </source>
</evidence>
<dbReference type="InterPro" id="IPR051702">
    <property type="entry name" value="SH3_domain_YSC84-like"/>
</dbReference>